<proteinExistence type="predicted"/>
<evidence type="ECO:0000256" key="1">
    <source>
        <dbReference type="SAM" id="MobiDB-lite"/>
    </source>
</evidence>
<accession>A0A2G2YKQ3</accession>
<gene>
    <name evidence="2" type="ORF">T459_25427</name>
</gene>
<sequence>MASNKRESPFLSSLVKRASCNKKRALTSKKRDVLRSKGFRAAAAPLILAFDLELDGVGACKNIKSTGSGTSSDNSKEGLDTSCVSGMAQLDLVSPNYFAVLEEPEEEEVKMPDLDTAEPKEIAQDECLGNKAEEGLFKERTPKESDLAHRSEDLEERVNYGSD</sequence>
<organism evidence="2 3">
    <name type="scientific">Capsicum annuum</name>
    <name type="common">Capsicum pepper</name>
    <dbReference type="NCBI Taxonomy" id="4072"/>
    <lineage>
        <taxon>Eukaryota</taxon>
        <taxon>Viridiplantae</taxon>
        <taxon>Streptophyta</taxon>
        <taxon>Embryophyta</taxon>
        <taxon>Tracheophyta</taxon>
        <taxon>Spermatophyta</taxon>
        <taxon>Magnoliopsida</taxon>
        <taxon>eudicotyledons</taxon>
        <taxon>Gunneridae</taxon>
        <taxon>Pentapetalae</taxon>
        <taxon>asterids</taxon>
        <taxon>lamiids</taxon>
        <taxon>Solanales</taxon>
        <taxon>Solanaceae</taxon>
        <taxon>Solanoideae</taxon>
        <taxon>Capsiceae</taxon>
        <taxon>Capsicum</taxon>
    </lineage>
</organism>
<name>A0A2G2YKQ3_CAPAN</name>
<feature type="region of interest" description="Disordered" evidence="1">
    <location>
        <begin position="103"/>
        <end position="163"/>
    </location>
</feature>
<feature type="compositionally biased region" description="Basic and acidic residues" evidence="1">
    <location>
        <begin position="109"/>
        <end position="123"/>
    </location>
</feature>
<dbReference type="EMBL" id="AYRZ02000010">
    <property type="protein sequence ID" value="PHT70323.1"/>
    <property type="molecule type" value="Genomic_DNA"/>
</dbReference>
<reference evidence="2 3" key="1">
    <citation type="journal article" date="2014" name="Nat. Genet.">
        <title>Genome sequence of the hot pepper provides insights into the evolution of pungency in Capsicum species.</title>
        <authorList>
            <person name="Kim S."/>
            <person name="Park M."/>
            <person name="Yeom S.I."/>
            <person name="Kim Y.M."/>
            <person name="Lee J.M."/>
            <person name="Lee H.A."/>
            <person name="Seo E."/>
            <person name="Choi J."/>
            <person name="Cheong K."/>
            <person name="Kim K.T."/>
            <person name="Jung K."/>
            <person name="Lee G.W."/>
            <person name="Oh S.K."/>
            <person name="Bae C."/>
            <person name="Kim S.B."/>
            <person name="Lee H.Y."/>
            <person name="Kim S.Y."/>
            <person name="Kim M.S."/>
            <person name="Kang B.C."/>
            <person name="Jo Y.D."/>
            <person name="Yang H.B."/>
            <person name="Jeong H.J."/>
            <person name="Kang W.H."/>
            <person name="Kwon J.K."/>
            <person name="Shin C."/>
            <person name="Lim J.Y."/>
            <person name="Park J.H."/>
            <person name="Huh J.H."/>
            <person name="Kim J.S."/>
            <person name="Kim B.D."/>
            <person name="Cohen O."/>
            <person name="Paran I."/>
            <person name="Suh M.C."/>
            <person name="Lee S.B."/>
            <person name="Kim Y.K."/>
            <person name="Shin Y."/>
            <person name="Noh S.J."/>
            <person name="Park J."/>
            <person name="Seo Y.S."/>
            <person name="Kwon S.Y."/>
            <person name="Kim H.A."/>
            <person name="Park J.M."/>
            <person name="Kim H.J."/>
            <person name="Choi S.B."/>
            <person name="Bosland P.W."/>
            <person name="Reeves G."/>
            <person name="Jo S.H."/>
            <person name="Lee B.W."/>
            <person name="Cho H.T."/>
            <person name="Choi H.S."/>
            <person name="Lee M.S."/>
            <person name="Yu Y."/>
            <person name="Do Choi Y."/>
            <person name="Park B.S."/>
            <person name="van Deynze A."/>
            <person name="Ashrafi H."/>
            <person name="Hill T."/>
            <person name="Kim W.T."/>
            <person name="Pai H.S."/>
            <person name="Ahn H.K."/>
            <person name="Yeam I."/>
            <person name="Giovannoni J.J."/>
            <person name="Rose J.K."/>
            <person name="Sorensen I."/>
            <person name="Lee S.J."/>
            <person name="Kim R.W."/>
            <person name="Choi I.Y."/>
            <person name="Choi B.S."/>
            <person name="Lim J.S."/>
            <person name="Lee Y.H."/>
            <person name="Choi D."/>
        </authorList>
    </citation>
    <scope>NUCLEOTIDE SEQUENCE [LARGE SCALE GENOMIC DNA]</scope>
    <source>
        <strain evidence="3">cv. CM334</strain>
    </source>
</reference>
<reference evidence="2 3" key="2">
    <citation type="journal article" date="2017" name="Genome Biol.">
        <title>New reference genome sequences of hot pepper reveal the massive evolution of plant disease-resistance genes by retroduplication.</title>
        <authorList>
            <person name="Kim S."/>
            <person name="Park J."/>
            <person name="Yeom S.I."/>
            <person name="Kim Y.M."/>
            <person name="Seo E."/>
            <person name="Kim K.T."/>
            <person name="Kim M.S."/>
            <person name="Lee J.M."/>
            <person name="Cheong K."/>
            <person name="Shin H.S."/>
            <person name="Kim S.B."/>
            <person name="Han K."/>
            <person name="Lee J."/>
            <person name="Park M."/>
            <person name="Lee H.A."/>
            <person name="Lee H.Y."/>
            <person name="Lee Y."/>
            <person name="Oh S."/>
            <person name="Lee J.H."/>
            <person name="Choi E."/>
            <person name="Choi E."/>
            <person name="Lee S.E."/>
            <person name="Jeon J."/>
            <person name="Kim H."/>
            <person name="Choi G."/>
            <person name="Song H."/>
            <person name="Lee J."/>
            <person name="Lee S.C."/>
            <person name="Kwon J.K."/>
            <person name="Lee H.Y."/>
            <person name="Koo N."/>
            <person name="Hong Y."/>
            <person name="Kim R.W."/>
            <person name="Kang W.H."/>
            <person name="Huh J.H."/>
            <person name="Kang B.C."/>
            <person name="Yang T.J."/>
            <person name="Lee Y.H."/>
            <person name="Bennetzen J.L."/>
            <person name="Choi D."/>
        </authorList>
    </citation>
    <scope>NUCLEOTIDE SEQUENCE [LARGE SCALE GENOMIC DNA]</scope>
    <source>
        <strain evidence="3">cv. CM334</strain>
    </source>
</reference>
<comment type="caution">
    <text evidence="2">The sequence shown here is derived from an EMBL/GenBank/DDBJ whole genome shotgun (WGS) entry which is preliminary data.</text>
</comment>
<feature type="compositionally biased region" description="Basic and acidic residues" evidence="1">
    <location>
        <begin position="131"/>
        <end position="163"/>
    </location>
</feature>
<dbReference type="Proteomes" id="UP000222542">
    <property type="component" value="Unassembled WGS sequence"/>
</dbReference>
<evidence type="ECO:0000313" key="2">
    <source>
        <dbReference type="EMBL" id="PHT70323.1"/>
    </source>
</evidence>
<keyword evidence="3" id="KW-1185">Reference proteome</keyword>
<dbReference type="Gramene" id="PHT70323">
    <property type="protein sequence ID" value="PHT70323"/>
    <property type="gene ID" value="T459_25427"/>
</dbReference>
<dbReference type="AlphaFoldDB" id="A0A2G2YKQ3"/>
<protein>
    <submittedName>
        <fullName evidence="2">Uncharacterized protein</fullName>
    </submittedName>
</protein>
<evidence type="ECO:0000313" key="3">
    <source>
        <dbReference type="Proteomes" id="UP000222542"/>
    </source>
</evidence>